<proteinExistence type="predicted"/>
<accession>A0AA38WR53</accession>
<dbReference type="InterPro" id="IPR001623">
    <property type="entry name" value="DnaJ_domain"/>
</dbReference>
<name>A0AA38WR53_9ASTR</name>
<dbReference type="Proteomes" id="UP001172457">
    <property type="component" value="Chromosome 2"/>
</dbReference>
<dbReference type="SMART" id="SM00271">
    <property type="entry name" value="DnaJ"/>
    <property type="match status" value="1"/>
</dbReference>
<dbReference type="Pfam" id="PF00226">
    <property type="entry name" value="DnaJ"/>
    <property type="match status" value="1"/>
</dbReference>
<organism evidence="2 3">
    <name type="scientific">Centaurea solstitialis</name>
    <name type="common">yellow star-thistle</name>
    <dbReference type="NCBI Taxonomy" id="347529"/>
    <lineage>
        <taxon>Eukaryota</taxon>
        <taxon>Viridiplantae</taxon>
        <taxon>Streptophyta</taxon>
        <taxon>Embryophyta</taxon>
        <taxon>Tracheophyta</taxon>
        <taxon>Spermatophyta</taxon>
        <taxon>Magnoliopsida</taxon>
        <taxon>eudicotyledons</taxon>
        <taxon>Gunneridae</taxon>
        <taxon>Pentapetalae</taxon>
        <taxon>asterids</taxon>
        <taxon>campanulids</taxon>
        <taxon>Asterales</taxon>
        <taxon>Asteraceae</taxon>
        <taxon>Carduoideae</taxon>
        <taxon>Cardueae</taxon>
        <taxon>Centaureinae</taxon>
        <taxon>Centaurea</taxon>
    </lineage>
</organism>
<dbReference type="SUPFAM" id="SSF46565">
    <property type="entry name" value="Chaperone J-domain"/>
    <property type="match status" value="1"/>
</dbReference>
<dbReference type="CDD" id="cd06257">
    <property type="entry name" value="DnaJ"/>
    <property type="match status" value="1"/>
</dbReference>
<dbReference type="AlphaFoldDB" id="A0AA38WR53"/>
<gene>
    <name evidence="2" type="ORF">OSB04_004919</name>
</gene>
<reference evidence="2" key="1">
    <citation type="submission" date="2023-03" db="EMBL/GenBank/DDBJ databases">
        <title>Chromosome-scale reference genome and RAD-based genetic map of yellow starthistle (Centaurea solstitialis) reveal putative structural variation and QTLs associated with invader traits.</title>
        <authorList>
            <person name="Reatini B."/>
            <person name="Cang F.A."/>
            <person name="Jiang Q."/>
            <person name="Mckibben M.T.W."/>
            <person name="Barker M.S."/>
            <person name="Rieseberg L.H."/>
            <person name="Dlugosch K.M."/>
        </authorList>
    </citation>
    <scope>NUCLEOTIDE SEQUENCE</scope>
    <source>
        <strain evidence="2">CAN-66</strain>
        <tissue evidence="2">Leaf</tissue>
    </source>
</reference>
<dbReference type="InterPro" id="IPR036869">
    <property type="entry name" value="J_dom_sf"/>
</dbReference>
<dbReference type="PANTHER" id="PTHR44743:SF5">
    <property type="entry name" value="CHAPERONE DNAJ-DOMAIN SUPERFAMILY PROTEIN"/>
    <property type="match status" value="1"/>
</dbReference>
<dbReference type="PRINTS" id="PR00625">
    <property type="entry name" value="JDOMAIN"/>
</dbReference>
<evidence type="ECO:0000313" key="2">
    <source>
        <dbReference type="EMBL" id="KAJ9559759.1"/>
    </source>
</evidence>
<sequence length="74" mass="8486">MGGNGAESIRDFYQVLGVRKECSQVDLKNAYKKLALRWHPDRCFGDSKDVQEANKKFQAIQEAYSGNFYVQSHI</sequence>
<evidence type="ECO:0000259" key="1">
    <source>
        <dbReference type="PROSITE" id="PS50076"/>
    </source>
</evidence>
<evidence type="ECO:0000313" key="3">
    <source>
        <dbReference type="Proteomes" id="UP001172457"/>
    </source>
</evidence>
<dbReference type="EMBL" id="JARYMX010000002">
    <property type="protein sequence ID" value="KAJ9559759.1"/>
    <property type="molecule type" value="Genomic_DNA"/>
</dbReference>
<feature type="domain" description="J" evidence="1">
    <location>
        <begin position="11"/>
        <end position="72"/>
    </location>
</feature>
<protein>
    <recommendedName>
        <fullName evidence="1">J domain-containing protein</fullName>
    </recommendedName>
</protein>
<dbReference type="PANTHER" id="PTHR44743">
    <property type="entry name" value="PUTATIVE, EXPRESSED-RELATED"/>
    <property type="match status" value="1"/>
</dbReference>
<comment type="caution">
    <text evidence="2">The sequence shown here is derived from an EMBL/GenBank/DDBJ whole genome shotgun (WGS) entry which is preliminary data.</text>
</comment>
<dbReference type="PROSITE" id="PS50076">
    <property type="entry name" value="DNAJ_2"/>
    <property type="match status" value="1"/>
</dbReference>
<keyword evidence="3" id="KW-1185">Reference proteome</keyword>
<dbReference type="Gene3D" id="1.10.287.110">
    <property type="entry name" value="DnaJ domain"/>
    <property type="match status" value="1"/>
</dbReference>